<keyword evidence="4" id="KW-1185">Reference proteome</keyword>
<dbReference type="EMBL" id="CATOUU010001074">
    <property type="protein sequence ID" value="CAI9970471.1"/>
    <property type="molecule type" value="Genomic_DNA"/>
</dbReference>
<reference evidence="2" key="1">
    <citation type="submission" date="2023-06" db="EMBL/GenBank/DDBJ databases">
        <authorList>
            <person name="Kurt Z."/>
        </authorList>
    </citation>
    <scope>NUCLEOTIDE SEQUENCE</scope>
</reference>
<keyword evidence="1 2" id="KW-0812">Transmembrane</keyword>
<dbReference type="SUPFAM" id="SSF57184">
    <property type="entry name" value="Growth factor receptor domain"/>
    <property type="match status" value="1"/>
</dbReference>
<dbReference type="Proteomes" id="UP001642409">
    <property type="component" value="Unassembled WGS sequence"/>
</dbReference>
<evidence type="ECO:0000313" key="2">
    <source>
        <dbReference type="EMBL" id="CAI9970471.1"/>
    </source>
</evidence>
<evidence type="ECO:0000313" key="3">
    <source>
        <dbReference type="EMBL" id="CAL6032256.1"/>
    </source>
</evidence>
<dbReference type="AlphaFoldDB" id="A0AA86R2E9"/>
<evidence type="ECO:0000256" key="1">
    <source>
        <dbReference type="SAM" id="Phobius"/>
    </source>
</evidence>
<dbReference type="EMBL" id="CAXDID020000122">
    <property type="protein sequence ID" value="CAL6032256.1"/>
    <property type="molecule type" value="Genomic_DNA"/>
</dbReference>
<comment type="caution">
    <text evidence="2">The sequence shown here is derived from an EMBL/GenBank/DDBJ whole genome shotgun (WGS) entry which is preliminary data.</text>
</comment>
<proteinExistence type="predicted"/>
<sequence length="557" mass="61390">MQFLVFVQGLIEIQNATALQKATSDIVLSNSISLSSNFDQIPYFSGIFDGNGHTIQDLISSKPFIKQCVNCYIKNVSFIHFIIRTDISALIYQSQNLTLDSIALNHSVFIGTTSASSIVYFAISDLSLQNVTVFNVKLSAQLESGLFSVSTFRTIINNSFVQVMSTNGSGICNSTISLEIYNSEIRSEVSNVVIQINALVNVVNEFVIFNNSAFEIVCNYCETIVVMDNAAVLRTAHFSYFNITSLAPALIVNNYLAFANSFMYFTNQIQKVNLVAPISSSSCSYIFAQENIAKPTCESQTCDIYTTYSQLKTNLLNCKLSLNDLTLHFETKFAAQDFCPSFGCDCDPLFTGSRCSQCKYYTSSTGCTNVVPDSNGDCAIINEKIICSKCDPKYVLNKDKTECVPDKSKAVCNNGSAEIESGKIVCICQSGYDPDSVCLQCLYGFEFVGDKCYQILNTEHGDCFQGEGRIVCTKCDSGYKLVKQVCKDDVDIIYIILGVICGLVILISAIVAVIVSCQLKQYRKPQFLAFQPQVLASDAAWQGKVVKAEKFGDLMRM</sequence>
<reference evidence="3 4" key="2">
    <citation type="submission" date="2024-07" db="EMBL/GenBank/DDBJ databases">
        <authorList>
            <person name="Akdeniz Z."/>
        </authorList>
    </citation>
    <scope>NUCLEOTIDE SEQUENCE [LARGE SCALE GENOMIC DNA]</scope>
</reference>
<keyword evidence="1" id="KW-0472">Membrane</keyword>
<feature type="transmembrane region" description="Helical" evidence="1">
    <location>
        <begin position="492"/>
        <end position="515"/>
    </location>
</feature>
<dbReference type="InterPro" id="IPR009030">
    <property type="entry name" value="Growth_fac_rcpt_cys_sf"/>
</dbReference>
<evidence type="ECO:0000313" key="4">
    <source>
        <dbReference type="Proteomes" id="UP001642409"/>
    </source>
</evidence>
<name>A0AA86R2E9_9EUKA</name>
<protein>
    <submittedName>
        <fullName evidence="2">Transmembrane domain-containing protein</fullName>
    </submittedName>
    <submittedName>
        <fullName evidence="3">Transmembrane_domain-containing protein</fullName>
    </submittedName>
</protein>
<keyword evidence="1" id="KW-1133">Transmembrane helix</keyword>
<accession>A0AA86R2E9</accession>
<gene>
    <name evidence="3" type="ORF">HINF_LOCUS34396</name>
    <name evidence="2" type="ORF">HINF_LOCUS58116</name>
</gene>
<organism evidence="2">
    <name type="scientific">Hexamita inflata</name>
    <dbReference type="NCBI Taxonomy" id="28002"/>
    <lineage>
        <taxon>Eukaryota</taxon>
        <taxon>Metamonada</taxon>
        <taxon>Diplomonadida</taxon>
        <taxon>Hexamitidae</taxon>
        <taxon>Hexamitinae</taxon>
        <taxon>Hexamita</taxon>
    </lineage>
</organism>